<feature type="transmembrane region" description="Helical" evidence="1">
    <location>
        <begin position="60"/>
        <end position="83"/>
    </location>
</feature>
<evidence type="ECO:0000313" key="2">
    <source>
        <dbReference type="EMBL" id="HIT38548.1"/>
    </source>
</evidence>
<feature type="transmembrane region" description="Helical" evidence="1">
    <location>
        <begin position="173"/>
        <end position="189"/>
    </location>
</feature>
<sequence>MKPIWHLFYKEWIKTRTAFFCSLLVGVGVVFYIFIGVENKITLMGAKNYTLNILYSNPPVIYYSLLRYLPLLAAVSIGISQYVPEVAQRRIRLTLHLPVGNRTLFIGMAFYGLLLITIFNAIVLGFFLWKNSFIFPSEVTIPVRHTVWGWFLAGYWVYNYIAFTALEPNRLRQLFYALTGLIVLSLYFYDVPFHGAYGSSTPVLALLALLSCPLILFSGYRLNKGER</sequence>
<keyword evidence="1" id="KW-0472">Membrane</keyword>
<reference evidence="2" key="2">
    <citation type="journal article" date="2021" name="PeerJ">
        <title>Extensive microbial diversity within the chicken gut microbiome revealed by metagenomics and culture.</title>
        <authorList>
            <person name="Gilroy R."/>
            <person name="Ravi A."/>
            <person name="Getino M."/>
            <person name="Pursley I."/>
            <person name="Horton D.L."/>
            <person name="Alikhan N.F."/>
            <person name="Baker D."/>
            <person name="Gharbi K."/>
            <person name="Hall N."/>
            <person name="Watson M."/>
            <person name="Adriaenssens E.M."/>
            <person name="Foster-Nyarko E."/>
            <person name="Jarju S."/>
            <person name="Secka A."/>
            <person name="Antonio M."/>
            <person name="Oren A."/>
            <person name="Chaudhuri R.R."/>
            <person name="La Ragione R."/>
            <person name="Hildebrand F."/>
            <person name="Pallen M.J."/>
        </authorList>
    </citation>
    <scope>NUCLEOTIDE SEQUENCE</scope>
    <source>
        <strain evidence="2">21143</strain>
    </source>
</reference>
<evidence type="ECO:0000313" key="3">
    <source>
        <dbReference type="Proteomes" id="UP000886722"/>
    </source>
</evidence>
<feature type="transmembrane region" description="Helical" evidence="1">
    <location>
        <begin position="17"/>
        <end position="35"/>
    </location>
</feature>
<dbReference type="EMBL" id="DVKT01000005">
    <property type="protein sequence ID" value="HIT38548.1"/>
    <property type="molecule type" value="Genomic_DNA"/>
</dbReference>
<keyword evidence="1" id="KW-0812">Transmembrane</keyword>
<dbReference type="AlphaFoldDB" id="A0A9D1KBP4"/>
<gene>
    <name evidence="2" type="ORF">IAD06_00710</name>
</gene>
<evidence type="ECO:0000256" key="1">
    <source>
        <dbReference type="SAM" id="Phobius"/>
    </source>
</evidence>
<feature type="transmembrane region" description="Helical" evidence="1">
    <location>
        <begin position="201"/>
        <end position="220"/>
    </location>
</feature>
<organism evidence="2 3">
    <name type="scientific">Candidatus Caccoplasma intestinavium</name>
    <dbReference type="NCBI Taxonomy" id="2840716"/>
    <lineage>
        <taxon>Bacteria</taxon>
        <taxon>Pseudomonadati</taxon>
        <taxon>Bacteroidota</taxon>
        <taxon>Bacteroidia</taxon>
        <taxon>Bacteroidales</taxon>
        <taxon>Bacteroidaceae</taxon>
        <taxon>Bacteroidaceae incertae sedis</taxon>
        <taxon>Candidatus Caccoplasma</taxon>
    </lineage>
</organism>
<dbReference type="Proteomes" id="UP000886722">
    <property type="component" value="Unassembled WGS sequence"/>
</dbReference>
<keyword evidence="1" id="KW-1133">Transmembrane helix</keyword>
<accession>A0A9D1KBP4</accession>
<protein>
    <submittedName>
        <fullName evidence="2">Uncharacterized protein</fullName>
    </submittedName>
</protein>
<feature type="transmembrane region" description="Helical" evidence="1">
    <location>
        <begin position="104"/>
        <end position="127"/>
    </location>
</feature>
<reference evidence="2" key="1">
    <citation type="submission" date="2020-10" db="EMBL/GenBank/DDBJ databases">
        <authorList>
            <person name="Gilroy R."/>
        </authorList>
    </citation>
    <scope>NUCLEOTIDE SEQUENCE</scope>
    <source>
        <strain evidence="2">21143</strain>
    </source>
</reference>
<comment type="caution">
    <text evidence="2">The sequence shown here is derived from an EMBL/GenBank/DDBJ whole genome shotgun (WGS) entry which is preliminary data.</text>
</comment>
<proteinExistence type="predicted"/>
<name>A0A9D1KBP4_9BACT</name>
<feature type="transmembrane region" description="Helical" evidence="1">
    <location>
        <begin position="147"/>
        <end position="166"/>
    </location>
</feature>